<dbReference type="PANTHER" id="PTHR19446">
    <property type="entry name" value="REVERSE TRANSCRIPTASES"/>
    <property type="match status" value="1"/>
</dbReference>
<feature type="domain" description="Reverse transcriptase" evidence="1">
    <location>
        <begin position="187"/>
        <end position="392"/>
    </location>
</feature>
<evidence type="ECO:0000313" key="2">
    <source>
        <dbReference type="EMBL" id="WOL15437.1"/>
    </source>
</evidence>
<dbReference type="SUPFAM" id="SSF56672">
    <property type="entry name" value="DNA/RNA polymerases"/>
    <property type="match status" value="1"/>
</dbReference>
<dbReference type="Pfam" id="PF00078">
    <property type="entry name" value="RVT_1"/>
    <property type="match status" value="1"/>
</dbReference>
<protein>
    <recommendedName>
        <fullName evidence="1">Reverse transcriptase domain-containing protein</fullName>
    </recommendedName>
</protein>
<dbReference type="EMBL" id="CP136896">
    <property type="protein sequence ID" value="WOL15437.1"/>
    <property type="molecule type" value="Genomic_DNA"/>
</dbReference>
<keyword evidence="3" id="KW-1185">Reference proteome</keyword>
<gene>
    <name evidence="2" type="ORF">Cni_G24218</name>
</gene>
<reference evidence="2 3" key="1">
    <citation type="submission" date="2023-10" db="EMBL/GenBank/DDBJ databases">
        <title>Chromosome-scale genome assembly provides insights into flower coloration mechanisms of Canna indica.</title>
        <authorList>
            <person name="Li C."/>
        </authorList>
    </citation>
    <scope>NUCLEOTIDE SEQUENCE [LARGE SCALE GENOMIC DNA]</scope>
    <source>
        <tissue evidence="2">Flower</tissue>
    </source>
</reference>
<evidence type="ECO:0000313" key="3">
    <source>
        <dbReference type="Proteomes" id="UP001327560"/>
    </source>
</evidence>
<dbReference type="AlphaFoldDB" id="A0AAQ3L216"/>
<dbReference type="InterPro" id="IPR000477">
    <property type="entry name" value="RT_dom"/>
</dbReference>
<name>A0AAQ3L216_9LILI</name>
<dbReference type="InterPro" id="IPR043502">
    <property type="entry name" value="DNA/RNA_pol_sf"/>
</dbReference>
<organism evidence="2 3">
    <name type="scientific">Canna indica</name>
    <name type="common">Indian-shot</name>
    <dbReference type="NCBI Taxonomy" id="4628"/>
    <lineage>
        <taxon>Eukaryota</taxon>
        <taxon>Viridiplantae</taxon>
        <taxon>Streptophyta</taxon>
        <taxon>Embryophyta</taxon>
        <taxon>Tracheophyta</taxon>
        <taxon>Spermatophyta</taxon>
        <taxon>Magnoliopsida</taxon>
        <taxon>Liliopsida</taxon>
        <taxon>Zingiberales</taxon>
        <taxon>Cannaceae</taxon>
        <taxon>Canna</taxon>
    </lineage>
</organism>
<dbReference type="Proteomes" id="UP001327560">
    <property type="component" value="Chromosome 7"/>
</dbReference>
<dbReference type="CDD" id="cd01650">
    <property type="entry name" value="RT_nLTR_like"/>
    <property type="match status" value="1"/>
</dbReference>
<proteinExistence type="predicted"/>
<accession>A0AAQ3L216</accession>
<evidence type="ECO:0000259" key="1">
    <source>
        <dbReference type="Pfam" id="PF00078"/>
    </source>
</evidence>
<sequence>MRRSSRLASKNQCHSLLKAKQRKATLLDGNRFSTPSVPDLSGSCGSCTDDVVSCLNNEVIASIANLGFTLSGLPADILKEKIVDCFRAHYINFLGLSHPPLLQINWYDILPPHPDIRALGTPFSASEVDQVIKCMKNHKSPGPDDIPMEFFKAFWKDLGPSVTKILNDLMLQHADLQRINSAFITLIPKKEGANTINDFRPISLENNIVKIFSKLLANILAIHMKSLIDNKQGAFTQGRSTLNCFMIVAETIGACKVLDQDSCLIKFGFAKAFDSIGWSFIEHMLAARGFSNSWISWISYLLLSSSSSILINGNLSISFAYKRDRPSNPLLFNLVADTLSRLISSTVWCGIFHGVLLNFTPNGISHILFADDLIMFCKASSQCFSKIRLFFKCFELATAS</sequence>